<dbReference type="FunFam" id="3.40.50.300:FF:001531">
    <property type="entry name" value="Endonuclease MutS2"/>
    <property type="match status" value="1"/>
</dbReference>
<dbReference type="GO" id="GO:0140664">
    <property type="term" value="F:ATP-dependent DNA damage sensor activity"/>
    <property type="evidence" value="ECO:0007669"/>
    <property type="project" value="InterPro"/>
</dbReference>
<dbReference type="InterPro" id="IPR005747">
    <property type="entry name" value="MutS2"/>
</dbReference>
<keyword evidence="4 9" id="KW-0255">Endonuclease</keyword>
<keyword evidence="13" id="KW-1185">Reference proteome</keyword>
<evidence type="ECO:0000256" key="5">
    <source>
        <dbReference type="ARBA" id="ARBA00022801"/>
    </source>
</evidence>
<dbReference type="SUPFAM" id="SSF48334">
    <property type="entry name" value="DNA repair protein MutS, domain III"/>
    <property type="match status" value="1"/>
</dbReference>
<dbReference type="Gene3D" id="3.30.1370.110">
    <property type="match status" value="1"/>
</dbReference>
<evidence type="ECO:0000256" key="6">
    <source>
        <dbReference type="ARBA" id="ARBA00022840"/>
    </source>
</evidence>
<dbReference type="Pfam" id="PF00488">
    <property type="entry name" value="MutS_V"/>
    <property type="match status" value="1"/>
</dbReference>
<dbReference type="SUPFAM" id="SSF160443">
    <property type="entry name" value="SMR domain-like"/>
    <property type="match status" value="1"/>
</dbReference>
<dbReference type="GO" id="GO:0019843">
    <property type="term" value="F:rRNA binding"/>
    <property type="evidence" value="ECO:0007669"/>
    <property type="project" value="UniProtKB-UniRule"/>
</dbReference>
<dbReference type="GO" id="GO:0030983">
    <property type="term" value="F:mismatched DNA binding"/>
    <property type="evidence" value="ECO:0007669"/>
    <property type="project" value="InterPro"/>
</dbReference>
<comment type="similarity">
    <text evidence="9">Belongs to the DNA mismatch repair MutS family. MutS2 subfamily.</text>
</comment>
<evidence type="ECO:0000313" key="13">
    <source>
        <dbReference type="Proteomes" id="UP000249375"/>
    </source>
</evidence>
<dbReference type="Gene3D" id="3.40.50.300">
    <property type="entry name" value="P-loop containing nucleotide triphosphate hydrolases"/>
    <property type="match status" value="1"/>
</dbReference>
<dbReference type="PROSITE" id="PS50828">
    <property type="entry name" value="SMR"/>
    <property type="match status" value="1"/>
</dbReference>
<dbReference type="SMART" id="SM00534">
    <property type="entry name" value="MUTSac"/>
    <property type="match status" value="1"/>
</dbReference>
<evidence type="ECO:0000259" key="11">
    <source>
        <dbReference type="PROSITE" id="PS50828"/>
    </source>
</evidence>
<dbReference type="EC" id="3.1.-.-" evidence="9"/>
<keyword evidence="5 9" id="KW-0378">Hydrolase</keyword>
<dbReference type="PANTHER" id="PTHR48466">
    <property type="entry name" value="OS10G0509000 PROTEIN-RELATED"/>
    <property type="match status" value="1"/>
</dbReference>
<sequence length="842" mass="95503">MIYPENFEKKIGFTEVRRLLKGRCLSTLGTEWVDNQVTFRSKYADVMQALGLVEELRRFAMLYEDAYEANFFDVRESVLHIRPDRTYMEEINLFNLKRSLHTVDQLTSLFKRQSADDGEEHAPFTHLMALAESVGSFEDVVNRIDEVLNKYGRIKDTASPKLLTVRHSIEQTTRNISHSLRNIIQEAQNAGYIDRDVTPTLRDGRLVIPVTTSAKRKIKGIVHDESATGKTVFIEPTAVVEANNRIRQLESEEKREIIRILQELSDMVRPRIPDIMGAMKFLAHIDYLHAVASIADSWNAIVPNVENRPQIHWLEAVHPLLQKSLMQHGSKMVPLDIKMPEKAKIIIISGPNAGGKSVCLKTVGLLQYMLQCGLPVPVNERSKMGVFSSMFIDIGDEQSLEDDLSTYSSHLLNMKQMMKHTNNHSLLLIDEFGSGTEPQIGGALAEAILHRFVASHTYGIITTHYQNLKRVAENYPTVVNGAMLYDRGEMQPLFRMQVGNPGSSFAIEIARKIGIPEDVIAEATDMVGENYILSDKYLQDIVRDKMYWEKKRKNVHKQEKQLEDALSRYDAEMEKLNNERKTVLVNAREEARQLLSQTNAKIENTIRSIREAQAEKERTREARQELQSFKDEVEQAENREDDAIARKIAKIQRRQERRKNKENKKGDATAQLSATSSNGTQPRDTAGKISVGSTVRIKGQTTLGKVEAILGKQARVLFGMMYTNVPISRLQPAEKPKEDTISKVATFLSKETRDAMYEKKLHFKPEIDLRGMRADEAVNEVAHFLDDAIQLEYPQVRILHGTGTGALRQAIRQYVSSVRGVKSYHDEHVQFGGAGITVVELA</sequence>
<dbReference type="InterPro" id="IPR036187">
    <property type="entry name" value="DNA_mismatch_repair_MutS_sf"/>
</dbReference>
<dbReference type="InterPro" id="IPR002625">
    <property type="entry name" value="Smr_dom"/>
</dbReference>
<dbReference type="SMART" id="SM00533">
    <property type="entry name" value="MUTSd"/>
    <property type="match status" value="1"/>
</dbReference>
<dbReference type="KEGG" id="alq:C7Y71_000255"/>
<keyword evidence="6 9" id="KW-0067">ATP-binding</keyword>
<dbReference type="EC" id="3.6.4.-" evidence="9"/>
<dbReference type="SUPFAM" id="SSF52540">
    <property type="entry name" value="P-loop containing nucleoside triphosphate hydrolases"/>
    <property type="match status" value="1"/>
</dbReference>
<feature type="compositionally biased region" description="Basic residues" evidence="10">
    <location>
        <begin position="652"/>
        <end position="662"/>
    </location>
</feature>
<comment type="function">
    <text evidence="9">Endonuclease that is involved in the suppression of homologous recombination and thus may have a key role in the control of bacterial genetic diversity.</text>
</comment>
<dbReference type="PIRSF" id="PIRSF005814">
    <property type="entry name" value="MutS_YshD"/>
    <property type="match status" value="1"/>
</dbReference>
<proteinExistence type="inferred from homology"/>
<dbReference type="InterPro" id="IPR036063">
    <property type="entry name" value="Smr_dom_sf"/>
</dbReference>
<dbReference type="Proteomes" id="UP000249375">
    <property type="component" value="Chromosome"/>
</dbReference>
<evidence type="ECO:0000313" key="12">
    <source>
        <dbReference type="EMBL" id="QFQ13644.1"/>
    </source>
</evidence>
<dbReference type="GO" id="GO:0006298">
    <property type="term" value="P:mismatch repair"/>
    <property type="evidence" value="ECO:0007669"/>
    <property type="project" value="InterPro"/>
</dbReference>
<evidence type="ECO:0000256" key="9">
    <source>
        <dbReference type="HAMAP-Rule" id="MF_00092"/>
    </source>
</evidence>
<feature type="compositionally biased region" description="Polar residues" evidence="10">
    <location>
        <begin position="670"/>
        <end position="683"/>
    </location>
</feature>
<feature type="binding site" evidence="9">
    <location>
        <begin position="350"/>
        <end position="357"/>
    </location>
    <ligand>
        <name>ATP</name>
        <dbReference type="ChEBI" id="CHEBI:30616"/>
    </ligand>
</feature>
<dbReference type="InterPro" id="IPR000432">
    <property type="entry name" value="DNA_mismatch_repair_MutS_C"/>
</dbReference>
<dbReference type="Pfam" id="PF01713">
    <property type="entry name" value="Smr"/>
    <property type="match status" value="1"/>
</dbReference>
<dbReference type="InterPro" id="IPR045076">
    <property type="entry name" value="MutS"/>
</dbReference>
<dbReference type="SMART" id="SM00463">
    <property type="entry name" value="SMR"/>
    <property type="match status" value="1"/>
</dbReference>
<gene>
    <name evidence="9" type="primary">mutS2</name>
    <name evidence="9" type="synonym">rqcU</name>
    <name evidence="12" type="ORF">C7Y71_000255</name>
</gene>
<dbReference type="GO" id="GO:0043023">
    <property type="term" value="F:ribosomal large subunit binding"/>
    <property type="evidence" value="ECO:0007669"/>
    <property type="project" value="UniProtKB-UniRule"/>
</dbReference>
<dbReference type="OrthoDB" id="9808166at2"/>
<evidence type="ECO:0000256" key="4">
    <source>
        <dbReference type="ARBA" id="ARBA00022759"/>
    </source>
</evidence>
<evidence type="ECO:0000256" key="2">
    <source>
        <dbReference type="ARBA" id="ARBA00022730"/>
    </source>
</evidence>
<dbReference type="InterPro" id="IPR027417">
    <property type="entry name" value="P-loop_NTPase"/>
</dbReference>
<name>A0A5P8E9M0_9BACT</name>
<feature type="domain" description="Smr" evidence="11">
    <location>
        <begin position="767"/>
        <end position="842"/>
    </location>
</feature>
<protein>
    <recommendedName>
        <fullName evidence="9">Endonuclease MutS2</fullName>
        <ecNumber evidence="9">3.1.-.-</ecNumber>
    </recommendedName>
    <alternativeName>
        <fullName evidence="9">Ribosome-associated protein quality control-upstream factor</fullName>
        <shortName evidence="9">RQC-upstream factor</shortName>
        <shortName evidence="9">RqcU</shortName>
        <ecNumber evidence="9">3.6.4.-</ecNumber>
    </alternativeName>
</protein>
<keyword evidence="1 9" id="KW-0540">Nuclease</keyword>
<reference evidence="12 13" key="1">
    <citation type="submission" date="2018-11" db="EMBL/GenBank/DDBJ databases">
        <authorList>
            <person name="Na S.W."/>
            <person name="Baik M."/>
        </authorList>
    </citation>
    <scope>NUCLEOTIDE SEQUENCE [LARGE SCALE GENOMIC DNA]</scope>
    <source>
        <strain evidence="12 13">E39</strain>
    </source>
</reference>
<dbReference type="GO" id="GO:0016887">
    <property type="term" value="F:ATP hydrolysis activity"/>
    <property type="evidence" value="ECO:0007669"/>
    <property type="project" value="InterPro"/>
</dbReference>
<dbReference type="RefSeq" id="WP_111899334.1">
    <property type="nucleotide sequence ID" value="NZ_CP033459.1"/>
</dbReference>
<keyword evidence="3 9" id="KW-0547">Nucleotide-binding</keyword>
<feature type="region of interest" description="Disordered" evidence="10">
    <location>
        <begin position="652"/>
        <end position="692"/>
    </location>
</feature>
<dbReference type="FunFam" id="3.30.1370.110:FF:000004">
    <property type="entry name" value="Endonuclease MutS2"/>
    <property type="match status" value="1"/>
</dbReference>
<dbReference type="NCBIfam" id="TIGR01069">
    <property type="entry name" value="mutS2"/>
    <property type="match status" value="1"/>
</dbReference>
<evidence type="ECO:0000256" key="1">
    <source>
        <dbReference type="ARBA" id="ARBA00022722"/>
    </source>
</evidence>
<organism evidence="12 13">
    <name type="scientific">Pseudoprevotella muciniphila</name>
    <dbReference type="NCBI Taxonomy" id="2133944"/>
    <lineage>
        <taxon>Bacteria</taxon>
        <taxon>Pseudomonadati</taxon>
        <taxon>Bacteroidota</taxon>
        <taxon>Bacteroidia</taxon>
        <taxon>Bacteroidales</taxon>
        <taxon>Prevotellaceae</taxon>
        <taxon>Pseudoprevotella</taxon>
    </lineage>
</organism>
<evidence type="ECO:0000256" key="3">
    <source>
        <dbReference type="ARBA" id="ARBA00022741"/>
    </source>
</evidence>
<evidence type="ECO:0000256" key="8">
    <source>
        <dbReference type="ARBA" id="ARBA00023125"/>
    </source>
</evidence>
<dbReference type="PROSITE" id="PS00486">
    <property type="entry name" value="DNA_MISMATCH_REPAIR_2"/>
    <property type="match status" value="1"/>
</dbReference>
<accession>A0A5P8E9M0</accession>
<keyword evidence="8 9" id="KW-0238">DNA-binding</keyword>
<evidence type="ECO:0000256" key="7">
    <source>
        <dbReference type="ARBA" id="ARBA00022884"/>
    </source>
</evidence>
<dbReference type="EMBL" id="CP033459">
    <property type="protein sequence ID" value="QFQ13644.1"/>
    <property type="molecule type" value="Genomic_DNA"/>
</dbReference>
<dbReference type="AlphaFoldDB" id="A0A5P8E9M0"/>
<dbReference type="InterPro" id="IPR007696">
    <property type="entry name" value="DNA_mismatch_repair_MutS_core"/>
</dbReference>
<dbReference type="GO" id="GO:0005524">
    <property type="term" value="F:ATP binding"/>
    <property type="evidence" value="ECO:0007669"/>
    <property type="project" value="UniProtKB-UniRule"/>
</dbReference>
<evidence type="ECO:0000256" key="10">
    <source>
        <dbReference type="SAM" id="MobiDB-lite"/>
    </source>
</evidence>
<keyword evidence="7 9" id="KW-0694">RNA-binding</keyword>
<feature type="region of interest" description="Disordered" evidence="10">
    <location>
        <begin position="613"/>
        <end position="638"/>
    </location>
</feature>
<comment type="function">
    <text evidence="9">Acts as a ribosome collision sensor, splitting the ribosome into its 2 subunits. Detects stalled/collided 70S ribosomes which it binds and splits by an ATP-hydrolysis driven conformational change. Acts upstream of the ribosome quality control system (RQC), a ribosome-associated complex that mediates the extraction of incompletely synthesized nascent chains from stalled ribosomes and their subsequent degradation. Probably generates substrates for RQC.</text>
</comment>
<dbReference type="HAMAP" id="MF_00092">
    <property type="entry name" value="MutS2"/>
    <property type="match status" value="1"/>
</dbReference>
<dbReference type="GO" id="GO:0004519">
    <property type="term" value="F:endonuclease activity"/>
    <property type="evidence" value="ECO:0007669"/>
    <property type="project" value="UniProtKB-UniRule"/>
</dbReference>
<dbReference type="GO" id="GO:0045910">
    <property type="term" value="P:negative regulation of DNA recombination"/>
    <property type="evidence" value="ECO:0007669"/>
    <property type="project" value="InterPro"/>
</dbReference>
<dbReference type="PANTHER" id="PTHR48466:SF2">
    <property type="entry name" value="OS10G0509000 PROTEIN"/>
    <property type="match status" value="1"/>
</dbReference>
<dbReference type="GO" id="GO:0072344">
    <property type="term" value="P:rescue of stalled ribosome"/>
    <property type="evidence" value="ECO:0007669"/>
    <property type="project" value="UniProtKB-UniRule"/>
</dbReference>
<comment type="subunit">
    <text evidence="9">Homodimer. Binds to stalled ribosomes, contacting rRNA.</text>
</comment>
<keyword evidence="2 9" id="KW-0699">rRNA-binding</keyword>
<dbReference type="CDD" id="cd06503">
    <property type="entry name" value="ATP-synt_Fo_b"/>
    <property type="match status" value="1"/>
</dbReference>